<evidence type="ECO:0000256" key="1">
    <source>
        <dbReference type="ARBA" id="ARBA00010792"/>
    </source>
</evidence>
<dbReference type="Pfam" id="PF22790">
    <property type="entry name" value="YkoP"/>
    <property type="match status" value="1"/>
</dbReference>
<dbReference type="RefSeq" id="WP_312894681.1">
    <property type="nucleotide sequence ID" value="NZ_JAGGLB010000015.1"/>
</dbReference>
<reference evidence="5 6" key="1">
    <citation type="submission" date="2021-03" db="EMBL/GenBank/DDBJ databases">
        <title>Genomic Encyclopedia of Type Strains, Phase IV (KMG-IV): sequencing the most valuable type-strain genomes for metagenomic binning, comparative biology and taxonomic classification.</title>
        <authorList>
            <person name="Goeker M."/>
        </authorList>
    </citation>
    <scope>NUCLEOTIDE SEQUENCE [LARGE SCALE GENOMIC DNA]</scope>
    <source>
        <strain evidence="5 6">DSM 26048</strain>
    </source>
</reference>
<keyword evidence="2" id="KW-0812">Transmembrane</keyword>
<dbReference type="PANTHER" id="PTHR42709">
    <property type="entry name" value="ALKALINE PHOSPHATASE LIKE PROTEIN"/>
    <property type="match status" value="1"/>
</dbReference>
<sequence length="395" mass="45105">MHWMNSLFDQYGYFVLFLGLFAESLALPFPGELAMAISGHMVVQGHIHMFWAILCSYFGATSGTMLTYLLGKKLGTPFFDKYGKYFLLKPKNILKITKWFEKYGNKIILVSHFIPGLRHFTGYVSGILGLRFRTFFIYNQIGAALWVAFYTMVGLLFGEKIEQLLHAASRYSIQLVICVVIGIAGVLIVRKHSKTRRVLRSSLSFYKVILQSLWMLWEKAFDLFSSWRCKHIFRYGICKVFVTRHRGQSITCQDGTTVRAGDWIGELHLDNGQVLGLLRSVGSNRAALSTARMSREAIKQISAALQTTPELAKVKALIGVTLLHRGITHGLGFELHHLESKWFRDFTSVYLNFLLQTLHPEGNQRIKHNKKLKPMMLVLSKMTLQDKFPLKSISN</sequence>
<name>A0ABS4J074_9BACL</name>
<comment type="caution">
    <text evidence="5">The sequence shown here is derived from an EMBL/GenBank/DDBJ whole genome shotgun (WGS) entry which is preliminary data.</text>
</comment>
<feature type="domain" description="VTT" evidence="3">
    <location>
        <begin position="29"/>
        <end position="154"/>
    </location>
</feature>
<dbReference type="EMBL" id="JAGGLB010000015">
    <property type="protein sequence ID" value="MBP1992725.1"/>
    <property type="molecule type" value="Genomic_DNA"/>
</dbReference>
<evidence type="ECO:0000259" key="3">
    <source>
        <dbReference type="Pfam" id="PF09335"/>
    </source>
</evidence>
<dbReference type="InterPro" id="IPR032816">
    <property type="entry name" value="VTT_dom"/>
</dbReference>
<dbReference type="InterPro" id="IPR054467">
    <property type="entry name" value="YkoP-like_dom"/>
</dbReference>
<dbReference type="Proteomes" id="UP001519287">
    <property type="component" value="Unassembled WGS sequence"/>
</dbReference>
<feature type="transmembrane region" description="Helical" evidence="2">
    <location>
        <begin position="169"/>
        <end position="189"/>
    </location>
</feature>
<evidence type="ECO:0000259" key="4">
    <source>
        <dbReference type="Pfam" id="PF22790"/>
    </source>
</evidence>
<evidence type="ECO:0000313" key="5">
    <source>
        <dbReference type="EMBL" id="MBP1992725.1"/>
    </source>
</evidence>
<feature type="transmembrane region" description="Helical" evidence="2">
    <location>
        <begin position="135"/>
        <end position="157"/>
    </location>
</feature>
<evidence type="ECO:0000256" key="2">
    <source>
        <dbReference type="SAM" id="Phobius"/>
    </source>
</evidence>
<dbReference type="PANTHER" id="PTHR42709:SF9">
    <property type="entry name" value="ALKALINE PHOSPHATASE LIKE PROTEIN"/>
    <property type="match status" value="1"/>
</dbReference>
<feature type="domain" description="YkoP-like" evidence="4">
    <location>
        <begin position="209"/>
        <end position="387"/>
    </location>
</feature>
<gene>
    <name evidence="5" type="ORF">J2Z66_004338</name>
</gene>
<dbReference type="Pfam" id="PF09335">
    <property type="entry name" value="VTT_dom"/>
    <property type="match status" value="1"/>
</dbReference>
<keyword evidence="2" id="KW-0472">Membrane</keyword>
<comment type="similarity">
    <text evidence="1">Belongs to the DedA family.</text>
</comment>
<organism evidence="5 6">
    <name type="scientific">Paenibacillus eucommiae</name>
    <dbReference type="NCBI Taxonomy" id="1355755"/>
    <lineage>
        <taxon>Bacteria</taxon>
        <taxon>Bacillati</taxon>
        <taxon>Bacillota</taxon>
        <taxon>Bacilli</taxon>
        <taxon>Bacillales</taxon>
        <taxon>Paenibacillaceae</taxon>
        <taxon>Paenibacillus</taxon>
    </lineage>
</organism>
<evidence type="ECO:0000313" key="6">
    <source>
        <dbReference type="Proteomes" id="UP001519287"/>
    </source>
</evidence>
<dbReference type="InterPro" id="IPR051311">
    <property type="entry name" value="DedA_domain"/>
</dbReference>
<accession>A0ABS4J074</accession>
<keyword evidence="2" id="KW-1133">Transmembrane helix</keyword>
<keyword evidence="6" id="KW-1185">Reference proteome</keyword>
<proteinExistence type="inferred from homology"/>
<protein>
    <submittedName>
        <fullName evidence="5">Membrane protein DedA with SNARE-associated domain</fullName>
    </submittedName>
</protein>
<feature type="transmembrane region" description="Helical" evidence="2">
    <location>
        <begin position="50"/>
        <end position="71"/>
    </location>
</feature>